<dbReference type="EMBL" id="UINC01096131">
    <property type="protein sequence ID" value="SVC52763.1"/>
    <property type="molecule type" value="Genomic_DNA"/>
</dbReference>
<proteinExistence type="predicted"/>
<name>A0A382MUT7_9ZZZZ</name>
<dbReference type="Gene3D" id="3.60.21.10">
    <property type="match status" value="1"/>
</dbReference>
<accession>A0A382MUT7</accession>
<dbReference type="SUPFAM" id="SSF56300">
    <property type="entry name" value="Metallo-dependent phosphatases"/>
    <property type="match status" value="1"/>
</dbReference>
<evidence type="ECO:0008006" key="2">
    <source>
        <dbReference type="Google" id="ProtNLM"/>
    </source>
</evidence>
<organism evidence="1">
    <name type="scientific">marine metagenome</name>
    <dbReference type="NCBI Taxonomy" id="408172"/>
    <lineage>
        <taxon>unclassified sequences</taxon>
        <taxon>metagenomes</taxon>
        <taxon>ecological metagenomes</taxon>
    </lineage>
</organism>
<dbReference type="AlphaFoldDB" id="A0A382MUT7"/>
<gene>
    <name evidence="1" type="ORF">METZ01_LOCUS305617</name>
</gene>
<dbReference type="InterPro" id="IPR029052">
    <property type="entry name" value="Metallo-depent_PP-like"/>
</dbReference>
<dbReference type="PANTHER" id="PTHR37523">
    <property type="entry name" value="METALLOPHOSPHOESTERASE"/>
    <property type="match status" value="1"/>
</dbReference>
<reference evidence="1" key="1">
    <citation type="submission" date="2018-05" db="EMBL/GenBank/DDBJ databases">
        <authorList>
            <person name="Lanie J.A."/>
            <person name="Ng W.-L."/>
            <person name="Kazmierczak K.M."/>
            <person name="Andrzejewski T.M."/>
            <person name="Davidsen T.M."/>
            <person name="Wayne K.J."/>
            <person name="Tettelin H."/>
            <person name="Glass J.I."/>
            <person name="Rusch D."/>
            <person name="Podicherti R."/>
            <person name="Tsui H.-C.T."/>
            <person name="Winkler M.E."/>
        </authorList>
    </citation>
    <scope>NUCLEOTIDE SEQUENCE</scope>
</reference>
<sequence>MFWKKKTKNSNKTVIFFASDLHGSNVCFKKFVNAAKFYGANVLIMGGDLTGKAVIPITEQSNGSYIGFQAGEPVSLSTREDVDEFTKTVGNMGFYPSEMTEEKYQELKDDKAGQQTLFRKLVIERVGEWCEYAGAKLKDTGIPLITSPGNDDFFEIDDVLHKSPHIQYHEMEITKLNDFEILHCGGSNYTPWDTEREYSEEEYVERFAKLTSQVQNMSRCIFNVHVPPMGTALDQCPKLDENQQVVFEMGNPVQMNAGSSAVLAAIKEHQPMLGIHGHIHEGRGNIKIGKTVCVNPGSVYPEGILQGVLLTLGDAGVESVQLTQG</sequence>
<protein>
    <recommendedName>
        <fullName evidence="2">Calcineurin-like phosphoesterase domain-containing protein</fullName>
    </recommendedName>
</protein>
<dbReference type="PANTHER" id="PTHR37523:SF1">
    <property type="entry name" value="CALCINEURIN-LIKE PHOSPHOESTERASE DOMAIN-CONTAINING PROTEIN"/>
    <property type="match status" value="1"/>
</dbReference>
<evidence type="ECO:0000313" key="1">
    <source>
        <dbReference type="EMBL" id="SVC52763.1"/>
    </source>
</evidence>